<evidence type="ECO:0000313" key="3">
    <source>
        <dbReference type="Proteomes" id="UP001050691"/>
    </source>
</evidence>
<sequence>MPLVRNYCCCAIPLLNAGIYITLTEQLVVAITAGILTFATPALVGVSIPGFAPTIFGILCFIVAAVQLIGYFGVIRESTTAFRRYTTLHLLSILAVFAYSAAFIAVSATKHSTASSKCVNTFFPPDASATATSFTGADTEGKTLCNIFTWVNVGLLAALWVVLAVFHLYLYLVVTGYGAVQRDDHSKYYALYSFNSFPAGSQNPLRTSDTIGLNNMDAWDTRESMDTVGFEKQNAQYAGVTSTYPPASFRQDGAYGGQQRY</sequence>
<reference evidence="2" key="1">
    <citation type="submission" date="2021-10" db="EMBL/GenBank/DDBJ databases">
        <title>De novo Genome Assembly of Clathrus columnatus (Basidiomycota, Fungi) Using Illumina and Nanopore Sequence Data.</title>
        <authorList>
            <person name="Ogiso-Tanaka E."/>
            <person name="Itagaki H."/>
            <person name="Hosoya T."/>
            <person name="Hosaka K."/>
        </authorList>
    </citation>
    <scope>NUCLEOTIDE SEQUENCE</scope>
    <source>
        <strain evidence="2">MO-923</strain>
    </source>
</reference>
<dbReference type="EMBL" id="BPWL01000004">
    <property type="protein sequence ID" value="GJJ09616.1"/>
    <property type="molecule type" value="Genomic_DNA"/>
</dbReference>
<proteinExistence type="predicted"/>
<comment type="caution">
    <text evidence="2">The sequence shown here is derived from an EMBL/GenBank/DDBJ whole genome shotgun (WGS) entry which is preliminary data.</text>
</comment>
<organism evidence="2 3">
    <name type="scientific">Clathrus columnatus</name>
    <dbReference type="NCBI Taxonomy" id="1419009"/>
    <lineage>
        <taxon>Eukaryota</taxon>
        <taxon>Fungi</taxon>
        <taxon>Dikarya</taxon>
        <taxon>Basidiomycota</taxon>
        <taxon>Agaricomycotina</taxon>
        <taxon>Agaricomycetes</taxon>
        <taxon>Phallomycetidae</taxon>
        <taxon>Phallales</taxon>
        <taxon>Clathraceae</taxon>
        <taxon>Clathrus</taxon>
    </lineage>
</organism>
<keyword evidence="1" id="KW-0812">Transmembrane</keyword>
<feature type="transmembrane region" description="Helical" evidence="1">
    <location>
        <begin position="87"/>
        <end position="106"/>
    </location>
</feature>
<feature type="transmembrane region" description="Helical" evidence="1">
    <location>
        <begin position="54"/>
        <end position="75"/>
    </location>
</feature>
<dbReference type="AlphaFoldDB" id="A0AAV5A4P1"/>
<gene>
    <name evidence="2" type="ORF">Clacol_003839</name>
</gene>
<accession>A0AAV5A4P1</accession>
<keyword evidence="1" id="KW-0472">Membrane</keyword>
<protein>
    <submittedName>
        <fullName evidence="2">Uncharacterized protein</fullName>
    </submittedName>
</protein>
<feature type="transmembrane region" description="Helical" evidence="1">
    <location>
        <begin position="147"/>
        <end position="172"/>
    </location>
</feature>
<keyword evidence="3" id="KW-1185">Reference proteome</keyword>
<evidence type="ECO:0000313" key="2">
    <source>
        <dbReference type="EMBL" id="GJJ09616.1"/>
    </source>
</evidence>
<dbReference type="Proteomes" id="UP001050691">
    <property type="component" value="Unassembled WGS sequence"/>
</dbReference>
<name>A0AAV5A4P1_9AGAM</name>
<feature type="transmembrane region" description="Helical" evidence="1">
    <location>
        <begin position="27"/>
        <end position="48"/>
    </location>
</feature>
<keyword evidence="1" id="KW-1133">Transmembrane helix</keyword>
<evidence type="ECO:0000256" key="1">
    <source>
        <dbReference type="SAM" id="Phobius"/>
    </source>
</evidence>